<dbReference type="InterPro" id="IPR003445">
    <property type="entry name" value="Cat_transpt"/>
</dbReference>
<evidence type="ECO:0000313" key="10">
    <source>
        <dbReference type="Proteomes" id="UP000184226"/>
    </source>
</evidence>
<dbReference type="RefSeq" id="WP_073109654.1">
    <property type="nucleotide sequence ID" value="NZ_FQXE01000022.1"/>
</dbReference>
<keyword evidence="6" id="KW-0406">Ion transport</keyword>
<reference evidence="9 10" key="1">
    <citation type="submission" date="2016-11" db="EMBL/GenBank/DDBJ databases">
        <authorList>
            <person name="Jaros S."/>
            <person name="Januszkiewicz K."/>
            <person name="Wedrychowicz H."/>
        </authorList>
    </citation>
    <scope>NUCLEOTIDE SEQUENCE [LARGE SCALE GENOMIC DNA]</scope>
    <source>
        <strain evidence="9 10">CGMCC 1.10190</strain>
    </source>
</reference>
<dbReference type="AlphaFoldDB" id="A0A1M6AHU1"/>
<evidence type="ECO:0000256" key="5">
    <source>
        <dbReference type="ARBA" id="ARBA00022989"/>
    </source>
</evidence>
<dbReference type="Proteomes" id="UP000184226">
    <property type="component" value="Unassembled WGS sequence"/>
</dbReference>
<keyword evidence="2" id="KW-0813">Transport</keyword>
<evidence type="ECO:0000256" key="1">
    <source>
        <dbReference type="ARBA" id="ARBA00004651"/>
    </source>
</evidence>
<keyword evidence="5 8" id="KW-1133">Transmembrane helix</keyword>
<evidence type="ECO:0000256" key="2">
    <source>
        <dbReference type="ARBA" id="ARBA00022448"/>
    </source>
</evidence>
<feature type="transmembrane region" description="Helical" evidence="8">
    <location>
        <begin position="88"/>
        <end position="110"/>
    </location>
</feature>
<evidence type="ECO:0000256" key="4">
    <source>
        <dbReference type="ARBA" id="ARBA00022692"/>
    </source>
</evidence>
<feature type="transmembrane region" description="Helical" evidence="8">
    <location>
        <begin position="142"/>
        <end position="163"/>
    </location>
</feature>
<dbReference type="PANTHER" id="PTHR32024:SF1">
    <property type="entry name" value="KTR SYSTEM POTASSIUM UPTAKE PROTEIN B"/>
    <property type="match status" value="1"/>
</dbReference>
<dbReference type="EMBL" id="FQXE01000022">
    <property type="protein sequence ID" value="SHI35783.1"/>
    <property type="molecule type" value="Genomic_DNA"/>
</dbReference>
<keyword evidence="4 8" id="KW-0812">Transmembrane</keyword>
<name>A0A1M6AHU1_9BURK</name>
<evidence type="ECO:0000256" key="7">
    <source>
        <dbReference type="ARBA" id="ARBA00023136"/>
    </source>
</evidence>
<feature type="transmembrane region" description="Helical" evidence="8">
    <location>
        <begin position="170"/>
        <end position="191"/>
    </location>
</feature>
<keyword evidence="7 8" id="KW-0472">Membrane</keyword>
<evidence type="ECO:0000256" key="6">
    <source>
        <dbReference type="ARBA" id="ARBA00023065"/>
    </source>
</evidence>
<protein>
    <submittedName>
        <fullName evidence="9">Trk system potassium uptake protein TrkH</fullName>
    </submittedName>
</protein>
<feature type="transmembrane region" description="Helical" evidence="8">
    <location>
        <begin position="307"/>
        <end position="340"/>
    </location>
</feature>
<evidence type="ECO:0000256" key="3">
    <source>
        <dbReference type="ARBA" id="ARBA00022475"/>
    </source>
</evidence>
<dbReference type="GO" id="GO:0008324">
    <property type="term" value="F:monoatomic cation transmembrane transporter activity"/>
    <property type="evidence" value="ECO:0007669"/>
    <property type="project" value="InterPro"/>
</dbReference>
<dbReference type="STRING" id="658167.SAMN04488135_12222"/>
<sequence>MRNWQPLYSYQTYKRIKRTGLLRASPPVVLAAGFLALILMGTLLLSLPAASQHPISVFTAFFMATSAVTVTGLAVIDPAVALSHFGQVVLITLVQLGGLGFVTFAVVAAITLGNKMSLKQQALALEAFNQTSVSKIRRTAFLVFKTSIGIEAVAALILALWWWRDHPLATALYLAVFHAIAAFNNAGFSLFPSSLARFVNDPVTILVITFLIILGGIGFSVLGDVGHKKGWAKLLPYTKVILLGTLALNLAGFASIWLLEAGNSGTLGGLPVHGQALAAWMQSVTARTAGFTSIDITQLHDSSTLIIILLMFIGGGSLSTASGIKIGTFIVLLAAVYSYIFHKKEVVLLKRSISPGTVQKSLALLLVTSALAFVGVLLMTTFEKAPFISILFEVVSALSTTGLSRDLTPHLSTASQALLTLLMFAGRLGPLTLVYSLATQKRSRVRYPETEFQVG</sequence>
<dbReference type="Pfam" id="PF02386">
    <property type="entry name" value="TrkH"/>
    <property type="match status" value="1"/>
</dbReference>
<organism evidence="9 10">
    <name type="scientific">Pollutimonas bauzanensis</name>
    <dbReference type="NCBI Taxonomy" id="658167"/>
    <lineage>
        <taxon>Bacteria</taxon>
        <taxon>Pseudomonadati</taxon>
        <taxon>Pseudomonadota</taxon>
        <taxon>Betaproteobacteria</taxon>
        <taxon>Burkholderiales</taxon>
        <taxon>Alcaligenaceae</taxon>
        <taxon>Pollutimonas</taxon>
    </lineage>
</organism>
<gene>
    <name evidence="9" type="ORF">SAMN04488135_12222</name>
</gene>
<dbReference type="OrthoDB" id="9810952at2"/>
<feature type="transmembrane region" description="Helical" evidence="8">
    <location>
        <begin position="361"/>
        <end position="382"/>
    </location>
</feature>
<dbReference type="PANTHER" id="PTHR32024">
    <property type="entry name" value="TRK SYSTEM POTASSIUM UPTAKE PROTEIN TRKG-RELATED"/>
    <property type="match status" value="1"/>
</dbReference>
<keyword evidence="3" id="KW-1003">Cell membrane</keyword>
<comment type="subcellular location">
    <subcellularLocation>
        <location evidence="1">Cell membrane</location>
        <topology evidence="1">Multi-pass membrane protein</topology>
    </subcellularLocation>
</comment>
<feature type="transmembrane region" description="Helical" evidence="8">
    <location>
        <begin position="21"/>
        <end position="45"/>
    </location>
</feature>
<feature type="transmembrane region" description="Helical" evidence="8">
    <location>
        <begin position="417"/>
        <end position="438"/>
    </location>
</feature>
<dbReference type="GO" id="GO:0030001">
    <property type="term" value="P:metal ion transport"/>
    <property type="evidence" value="ECO:0007669"/>
    <property type="project" value="UniProtKB-ARBA"/>
</dbReference>
<proteinExistence type="predicted"/>
<accession>A0A1M6AHU1</accession>
<dbReference type="GO" id="GO:0005886">
    <property type="term" value="C:plasma membrane"/>
    <property type="evidence" value="ECO:0007669"/>
    <property type="project" value="UniProtKB-SubCell"/>
</dbReference>
<feature type="transmembrane region" description="Helical" evidence="8">
    <location>
        <begin position="57"/>
        <end position="76"/>
    </location>
</feature>
<feature type="transmembrane region" description="Helical" evidence="8">
    <location>
        <begin position="203"/>
        <end position="222"/>
    </location>
</feature>
<evidence type="ECO:0000313" key="9">
    <source>
        <dbReference type="EMBL" id="SHI35783.1"/>
    </source>
</evidence>
<evidence type="ECO:0000256" key="8">
    <source>
        <dbReference type="SAM" id="Phobius"/>
    </source>
</evidence>
<keyword evidence="10" id="KW-1185">Reference proteome</keyword>
<feature type="transmembrane region" description="Helical" evidence="8">
    <location>
        <begin position="234"/>
        <end position="259"/>
    </location>
</feature>